<reference evidence="10 11" key="1">
    <citation type="submission" date="2015-02" db="EMBL/GenBank/DDBJ databases">
        <title>Draft genome sequences of ten Microbacterium spp. with emphasis on heavy metal contaminated environments.</title>
        <authorList>
            <person name="Corretto E."/>
        </authorList>
    </citation>
    <scope>NUCLEOTIDE SEQUENCE [LARGE SCALE GENOMIC DNA]</scope>
    <source>
        <strain evidence="10 11">ARN176</strain>
    </source>
</reference>
<comment type="caution">
    <text evidence="10">The sequence shown here is derived from an EMBL/GenBank/DDBJ whole genome shotgun (WGS) entry which is preliminary data.</text>
</comment>
<feature type="transmembrane region" description="Helical" evidence="8">
    <location>
        <begin position="160"/>
        <end position="179"/>
    </location>
</feature>
<dbReference type="InterPro" id="IPR051258">
    <property type="entry name" value="Diverse_Substrate_Transporter"/>
</dbReference>
<organism evidence="10 11">
    <name type="scientific">Microbacterium azadirachtae</name>
    <dbReference type="NCBI Taxonomy" id="582680"/>
    <lineage>
        <taxon>Bacteria</taxon>
        <taxon>Bacillati</taxon>
        <taxon>Actinomycetota</taxon>
        <taxon>Actinomycetes</taxon>
        <taxon>Micrococcales</taxon>
        <taxon>Microbacteriaceae</taxon>
        <taxon>Microbacterium</taxon>
    </lineage>
</organism>
<evidence type="ECO:0000256" key="4">
    <source>
        <dbReference type="ARBA" id="ARBA00022692"/>
    </source>
</evidence>
<feature type="transmembrane region" description="Helical" evidence="8">
    <location>
        <begin position="20"/>
        <end position="39"/>
    </location>
</feature>
<keyword evidence="5 8" id="KW-1133">Transmembrane helix</keyword>
<evidence type="ECO:0000313" key="11">
    <source>
        <dbReference type="Proteomes" id="UP000033740"/>
    </source>
</evidence>
<dbReference type="PANTHER" id="PTHR42920:SF5">
    <property type="entry name" value="EAMA DOMAIN-CONTAINING PROTEIN"/>
    <property type="match status" value="1"/>
</dbReference>
<dbReference type="InterPro" id="IPR037185">
    <property type="entry name" value="EmrE-like"/>
</dbReference>
<comment type="similarity">
    <text evidence="2">Belongs to the EamA transporter family.</text>
</comment>
<dbReference type="Pfam" id="PF00892">
    <property type="entry name" value="EamA"/>
    <property type="match status" value="2"/>
</dbReference>
<feature type="transmembrane region" description="Helical" evidence="8">
    <location>
        <begin position="130"/>
        <end position="148"/>
    </location>
</feature>
<feature type="transmembrane region" description="Helical" evidence="8">
    <location>
        <begin position="75"/>
        <end position="92"/>
    </location>
</feature>
<feature type="region of interest" description="Disordered" evidence="7">
    <location>
        <begin position="293"/>
        <end position="325"/>
    </location>
</feature>
<gene>
    <name evidence="10" type="ORF">RS86_01333</name>
</gene>
<dbReference type="PATRIC" id="fig|582680.6.peg.1371"/>
<keyword evidence="11" id="KW-1185">Reference proteome</keyword>
<feature type="domain" description="EamA" evidence="9">
    <location>
        <begin position="158"/>
        <end position="287"/>
    </location>
</feature>
<dbReference type="Proteomes" id="UP000033740">
    <property type="component" value="Unassembled WGS sequence"/>
</dbReference>
<keyword evidence="4 8" id="KW-0812">Transmembrane</keyword>
<dbReference type="PANTHER" id="PTHR42920">
    <property type="entry name" value="OS03G0707200 PROTEIN-RELATED"/>
    <property type="match status" value="1"/>
</dbReference>
<evidence type="ECO:0000256" key="6">
    <source>
        <dbReference type="ARBA" id="ARBA00023136"/>
    </source>
</evidence>
<feature type="domain" description="EamA" evidence="9">
    <location>
        <begin position="21"/>
        <end position="145"/>
    </location>
</feature>
<feature type="transmembrane region" description="Helical" evidence="8">
    <location>
        <begin position="45"/>
        <end position="63"/>
    </location>
</feature>
<comment type="subcellular location">
    <subcellularLocation>
        <location evidence="1">Cell membrane</location>
        <topology evidence="1">Multi-pass membrane protein</topology>
    </subcellularLocation>
</comment>
<name>A0A0F0LL03_9MICO</name>
<feature type="transmembrane region" description="Helical" evidence="8">
    <location>
        <begin position="191"/>
        <end position="211"/>
    </location>
</feature>
<evidence type="ECO:0000256" key="8">
    <source>
        <dbReference type="SAM" id="Phobius"/>
    </source>
</evidence>
<protein>
    <submittedName>
        <fullName evidence="10">Putative DMT superfamily transporter inner membrane protein</fullName>
    </submittedName>
</protein>
<dbReference type="SUPFAM" id="SSF103481">
    <property type="entry name" value="Multidrug resistance efflux transporter EmrE"/>
    <property type="match status" value="2"/>
</dbReference>
<feature type="transmembrane region" description="Helical" evidence="8">
    <location>
        <begin position="217"/>
        <end position="236"/>
    </location>
</feature>
<sequence length="325" mass="34298">MTVNQSASRRVLGLSVPEWALVGITIIWGGTFLVVHTAMQHSGPWFFVGFRFLAAGLFAAAIFWRSLRGMTWREIGAGAAIGAAIYGGYGLQTAGLQTIDSSTSAFMTAFYVPLVPLLQWLVLRKPPRALTLAGAGLAFAGLLLVAGIGSRGVHLGEGEILTLISTLPIAGEIILISLFGRRFDVGRLTVVQLLTASLLGFATMPAVGESIPAFDPVWLIAGLGMGLASGLIQLTMNWAQRSVSATRATIIYTGEPVWAGVVGRIAGERIPPLAILGAALIIAGTLLSELQPRRKNGRTVEDPDPEQWSDDPDPDATELSSRAGA</sequence>
<accession>A0A0F0LL03</accession>
<proteinExistence type="inferred from homology"/>
<dbReference type="InterPro" id="IPR000620">
    <property type="entry name" value="EamA_dom"/>
</dbReference>
<evidence type="ECO:0000313" key="10">
    <source>
        <dbReference type="EMBL" id="KJL33897.1"/>
    </source>
</evidence>
<dbReference type="GO" id="GO:0005886">
    <property type="term" value="C:plasma membrane"/>
    <property type="evidence" value="ECO:0007669"/>
    <property type="project" value="UniProtKB-SubCell"/>
</dbReference>
<feature type="compositionally biased region" description="Acidic residues" evidence="7">
    <location>
        <begin position="302"/>
        <end position="316"/>
    </location>
</feature>
<evidence type="ECO:0000256" key="7">
    <source>
        <dbReference type="SAM" id="MobiDB-lite"/>
    </source>
</evidence>
<feature type="transmembrane region" description="Helical" evidence="8">
    <location>
        <begin position="104"/>
        <end position="123"/>
    </location>
</feature>
<evidence type="ECO:0000256" key="5">
    <source>
        <dbReference type="ARBA" id="ARBA00022989"/>
    </source>
</evidence>
<evidence type="ECO:0000259" key="9">
    <source>
        <dbReference type="Pfam" id="PF00892"/>
    </source>
</evidence>
<dbReference type="STRING" id="582680.RS86_01333"/>
<dbReference type="EMBL" id="JYIX01000031">
    <property type="protein sequence ID" value="KJL33897.1"/>
    <property type="molecule type" value="Genomic_DNA"/>
</dbReference>
<keyword evidence="3" id="KW-1003">Cell membrane</keyword>
<keyword evidence="6 8" id="KW-0472">Membrane</keyword>
<evidence type="ECO:0000256" key="2">
    <source>
        <dbReference type="ARBA" id="ARBA00007362"/>
    </source>
</evidence>
<evidence type="ECO:0000256" key="3">
    <source>
        <dbReference type="ARBA" id="ARBA00022475"/>
    </source>
</evidence>
<evidence type="ECO:0000256" key="1">
    <source>
        <dbReference type="ARBA" id="ARBA00004651"/>
    </source>
</evidence>
<dbReference type="AlphaFoldDB" id="A0A0F0LL03"/>